<reference evidence="1 2" key="1">
    <citation type="submission" date="2022-10" db="EMBL/GenBank/DDBJ databases">
        <title>Defluviimonas sp. nov., isolated from ocean surface sediments.</title>
        <authorList>
            <person name="He W."/>
            <person name="Wang L."/>
            <person name="Zhang D.-F."/>
        </authorList>
    </citation>
    <scope>NUCLEOTIDE SEQUENCE [LARGE SCALE GENOMIC DNA]</scope>
    <source>
        <strain evidence="1 2">WL0024</strain>
    </source>
</reference>
<protein>
    <recommendedName>
        <fullName evidence="3">DUF4142 domain-containing protein</fullName>
    </recommendedName>
</protein>
<accession>A0ABT2X9M0</accession>
<dbReference type="Proteomes" id="UP001209535">
    <property type="component" value="Unassembled WGS sequence"/>
</dbReference>
<sequence>MAHLSPRRYVFPFAIALATLPGTFQAQELTRDEQVATMTAQYTITKYYHDLDYKVAELLQMQALAVLEGFAGKDLGRGSYRSDVYKLNEWMPHYKGQIARLVAAVNREQLMGEADRHRFLEEVARFSDLVSAGNAIVDALGQGNANLANDIFHSRSLPTASGIRGSIYTLTSGADDRFKAALRNH</sequence>
<evidence type="ECO:0000313" key="2">
    <source>
        <dbReference type="Proteomes" id="UP001209535"/>
    </source>
</evidence>
<evidence type="ECO:0008006" key="3">
    <source>
        <dbReference type="Google" id="ProtNLM"/>
    </source>
</evidence>
<evidence type="ECO:0000313" key="1">
    <source>
        <dbReference type="EMBL" id="MCU9850641.1"/>
    </source>
</evidence>
<name>A0ABT2X9M0_9RHOB</name>
<proteinExistence type="predicted"/>
<dbReference type="RefSeq" id="WP_263340969.1">
    <property type="nucleotide sequence ID" value="NZ_JAOVQO010000052.1"/>
</dbReference>
<keyword evidence="2" id="KW-1185">Reference proteome</keyword>
<gene>
    <name evidence="1" type="ORF">OEZ60_21985</name>
</gene>
<organism evidence="1 2">
    <name type="scientific">Albidovulum salinarum</name>
    <dbReference type="NCBI Taxonomy" id="2984153"/>
    <lineage>
        <taxon>Bacteria</taxon>
        <taxon>Pseudomonadati</taxon>
        <taxon>Pseudomonadota</taxon>
        <taxon>Alphaproteobacteria</taxon>
        <taxon>Rhodobacterales</taxon>
        <taxon>Paracoccaceae</taxon>
        <taxon>Albidovulum</taxon>
    </lineage>
</organism>
<dbReference type="EMBL" id="JAOVQO010000052">
    <property type="protein sequence ID" value="MCU9850641.1"/>
    <property type="molecule type" value="Genomic_DNA"/>
</dbReference>
<comment type="caution">
    <text evidence="1">The sequence shown here is derived from an EMBL/GenBank/DDBJ whole genome shotgun (WGS) entry which is preliminary data.</text>
</comment>